<dbReference type="NCBIfam" id="TIGR03026">
    <property type="entry name" value="NDP-sugDHase"/>
    <property type="match status" value="1"/>
</dbReference>
<dbReference type="SUPFAM" id="SSF52413">
    <property type="entry name" value="UDP-glucose/GDP-mannose dehydrogenase C-terminal domain"/>
    <property type="match status" value="1"/>
</dbReference>
<evidence type="ECO:0000256" key="7">
    <source>
        <dbReference type="ARBA" id="ARBA00047473"/>
    </source>
</evidence>
<dbReference type="SMART" id="SM00984">
    <property type="entry name" value="UDPG_MGDP_dh_C"/>
    <property type="match status" value="1"/>
</dbReference>
<dbReference type="Pfam" id="PF00984">
    <property type="entry name" value="UDPG_MGDP_dh"/>
    <property type="match status" value="1"/>
</dbReference>
<dbReference type="Pfam" id="PF03720">
    <property type="entry name" value="UDPG_MGDP_dh_C"/>
    <property type="match status" value="1"/>
</dbReference>
<dbReference type="SUPFAM" id="SSF48179">
    <property type="entry name" value="6-phosphogluconate dehydrogenase C-terminal domain-like"/>
    <property type="match status" value="1"/>
</dbReference>
<comment type="pathway">
    <text evidence="1">Nucleotide-sugar biosynthesis; UDP-alpha-D-glucuronate biosynthesis; UDP-alpha-D-glucuronate from UDP-alpha-D-glucose: step 1/1.</text>
</comment>
<dbReference type="InterPro" id="IPR001732">
    <property type="entry name" value="UDP-Glc/GDP-Man_DH_N"/>
</dbReference>
<dbReference type="Pfam" id="PF03721">
    <property type="entry name" value="UDPG_MGDP_dh_N"/>
    <property type="match status" value="1"/>
</dbReference>
<evidence type="ECO:0000256" key="6">
    <source>
        <dbReference type="ARBA" id="ARBA00023027"/>
    </source>
</evidence>
<evidence type="ECO:0000256" key="5">
    <source>
        <dbReference type="ARBA" id="ARBA00023002"/>
    </source>
</evidence>
<evidence type="ECO:0000256" key="1">
    <source>
        <dbReference type="ARBA" id="ARBA00004701"/>
    </source>
</evidence>
<reference evidence="11" key="1">
    <citation type="submission" date="2025-08" db="UniProtKB">
        <authorList>
            <consortium name="RefSeq"/>
        </authorList>
    </citation>
    <scope>IDENTIFICATION</scope>
</reference>
<dbReference type="Proteomes" id="UP000694888">
    <property type="component" value="Unplaced"/>
</dbReference>
<dbReference type="RefSeq" id="XP_012946479.1">
    <property type="nucleotide sequence ID" value="XM_013091025.2"/>
</dbReference>
<dbReference type="PANTHER" id="PTHR11374">
    <property type="entry name" value="UDP-GLUCOSE DEHYDROGENASE/UDP-MANNAC DEHYDROGENASE"/>
    <property type="match status" value="1"/>
</dbReference>
<dbReference type="InterPro" id="IPR014027">
    <property type="entry name" value="UDP-Glc/GDP-Man_DH_C"/>
</dbReference>
<keyword evidence="6 8" id="KW-0520">NAD</keyword>
<evidence type="ECO:0000313" key="11">
    <source>
        <dbReference type="RefSeq" id="XP_012946479.1"/>
    </source>
</evidence>
<name>A0ABM1AF48_APLCA</name>
<dbReference type="PIRSF" id="PIRSF000124">
    <property type="entry name" value="UDPglc_GDPman_dh"/>
    <property type="match status" value="1"/>
</dbReference>
<dbReference type="GeneID" id="101862629"/>
<comment type="similarity">
    <text evidence="2 8">Belongs to the UDP-glucose/GDP-mannose dehydrogenase family.</text>
</comment>
<sequence>MNGVCSNGSGGMYLSQWKMTLSKICCIGAGYVGGPSCAVIAQKCPDLTVTVVDLSAHRIDQWNSDTLPIFEPRLDEVVKACRGKNLFFSTDIDKGIREAELIFICVNTPTKTFGWGKGRAADLKYIESAARRIAEVAQNSKIVVEKSTVPVKAAESISNILSANVKPGVKYQVLSNPEFLAEGTAITDLLNPDRVLIGGEPTGEGSEAVKALSWIYEHWVPKENIITMNTWSSELSKLAANAFLAQRISSINAMSAICEATGADVDEVAHAVGTDSRIGPKFLKASVGFGGSCFKKDVLNMVYLCECLNLPEVAAYWQQVIDINEYQRRRFTMRIVQSLFNTITNKRITVLGFAFKKNTADTRESAAIHVCKYLLDEGAHVQIYDPKVPRDQIMSDLTMAEITDQPERVPELVTICPNAYEAAEKSHALVICTEWDEFQTLDYQRIYDKMLKPAFIFDGRLLLDHQQLMDIGFKVETIGKRLNRDQAKLVRTHANSTS</sequence>
<evidence type="ECO:0000256" key="3">
    <source>
        <dbReference type="ARBA" id="ARBA00012954"/>
    </source>
</evidence>
<feature type="domain" description="UDP-glucose/GDP-mannose dehydrogenase C-terminal" evidence="9">
    <location>
        <begin position="349"/>
        <end position="465"/>
    </location>
</feature>
<protein>
    <recommendedName>
        <fullName evidence="4 8">UDP-glucose 6-dehydrogenase</fullName>
        <ecNumber evidence="3 8">1.1.1.22</ecNumber>
    </recommendedName>
</protein>
<dbReference type="Gene3D" id="1.20.5.100">
    <property type="entry name" value="Cytochrome c1, transmembrane anchor, C-terminal"/>
    <property type="match status" value="1"/>
</dbReference>
<organism evidence="10 11">
    <name type="scientific">Aplysia californica</name>
    <name type="common">California sea hare</name>
    <dbReference type="NCBI Taxonomy" id="6500"/>
    <lineage>
        <taxon>Eukaryota</taxon>
        <taxon>Metazoa</taxon>
        <taxon>Spiralia</taxon>
        <taxon>Lophotrochozoa</taxon>
        <taxon>Mollusca</taxon>
        <taxon>Gastropoda</taxon>
        <taxon>Heterobranchia</taxon>
        <taxon>Euthyneura</taxon>
        <taxon>Tectipleura</taxon>
        <taxon>Aplysiida</taxon>
        <taxon>Aplysioidea</taxon>
        <taxon>Aplysiidae</taxon>
        <taxon>Aplysia</taxon>
    </lineage>
</organism>
<dbReference type="InterPro" id="IPR008927">
    <property type="entry name" value="6-PGluconate_DH-like_C_sf"/>
</dbReference>
<comment type="catalytic activity">
    <reaction evidence="7 8">
        <text>UDP-alpha-D-glucose + 2 NAD(+) + H2O = UDP-alpha-D-glucuronate + 2 NADH + 3 H(+)</text>
        <dbReference type="Rhea" id="RHEA:23596"/>
        <dbReference type="ChEBI" id="CHEBI:15377"/>
        <dbReference type="ChEBI" id="CHEBI:15378"/>
        <dbReference type="ChEBI" id="CHEBI:57540"/>
        <dbReference type="ChEBI" id="CHEBI:57945"/>
        <dbReference type="ChEBI" id="CHEBI:58052"/>
        <dbReference type="ChEBI" id="CHEBI:58885"/>
        <dbReference type="EC" id="1.1.1.22"/>
    </reaction>
</comment>
<dbReference type="InterPro" id="IPR036291">
    <property type="entry name" value="NAD(P)-bd_dom_sf"/>
</dbReference>
<evidence type="ECO:0000313" key="10">
    <source>
        <dbReference type="Proteomes" id="UP000694888"/>
    </source>
</evidence>
<dbReference type="InterPro" id="IPR028356">
    <property type="entry name" value="UDPglc_DH_euk"/>
</dbReference>
<dbReference type="InterPro" id="IPR017476">
    <property type="entry name" value="UDP-Glc/GDP-Man"/>
</dbReference>
<dbReference type="Gene3D" id="3.40.50.720">
    <property type="entry name" value="NAD(P)-binding Rossmann-like Domain"/>
    <property type="match status" value="2"/>
</dbReference>
<evidence type="ECO:0000256" key="4">
    <source>
        <dbReference type="ARBA" id="ARBA00015132"/>
    </source>
</evidence>
<dbReference type="InterPro" id="IPR014026">
    <property type="entry name" value="UDP-Glc/GDP-Man_DH_dimer"/>
</dbReference>
<dbReference type="SUPFAM" id="SSF51735">
    <property type="entry name" value="NAD(P)-binding Rossmann-fold domains"/>
    <property type="match status" value="1"/>
</dbReference>
<keyword evidence="10" id="KW-1185">Reference proteome</keyword>
<proteinExistence type="inferred from homology"/>
<keyword evidence="5 8" id="KW-0560">Oxidoreductase</keyword>
<evidence type="ECO:0000256" key="2">
    <source>
        <dbReference type="ARBA" id="ARBA00006601"/>
    </source>
</evidence>
<dbReference type="InterPro" id="IPR036220">
    <property type="entry name" value="UDP-Glc/GDP-Man_DH_C_sf"/>
</dbReference>
<evidence type="ECO:0000259" key="9">
    <source>
        <dbReference type="SMART" id="SM00984"/>
    </source>
</evidence>
<dbReference type="PIRSF" id="PIRSF500133">
    <property type="entry name" value="UDPglc_DH_euk"/>
    <property type="match status" value="1"/>
</dbReference>
<dbReference type="PANTHER" id="PTHR11374:SF3">
    <property type="entry name" value="UDP-GLUCOSE 6-DEHYDROGENASE"/>
    <property type="match status" value="1"/>
</dbReference>
<accession>A0ABM1AF48</accession>
<gene>
    <name evidence="11" type="primary">LOC101862629</name>
</gene>
<dbReference type="EC" id="1.1.1.22" evidence="3 8"/>
<evidence type="ECO:0000256" key="8">
    <source>
        <dbReference type="PIRNR" id="PIRNR000124"/>
    </source>
</evidence>
<comment type="function">
    <text evidence="8">Involved in the biosynthesis of glycosaminoglycans; hyaluronan, chondroitin sulfate, and heparan sulfate.</text>
</comment>